<feature type="domain" description="Helicase C-terminal" evidence="5">
    <location>
        <begin position="270"/>
        <end position="451"/>
    </location>
</feature>
<dbReference type="AlphaFoldDB" id="A0A670JR28"/>
<dbReference type="SMART" id="SM00847">
    <property type="entry name" value="HA2"/>
    <property type="match status" value="1"/>
</dbReference>
<dbReference type="InterPro" id="IPR014001">
    <property type="entry name" value="Helicase_ATP-bd"/>
</dbReference>
<keyword evidence="2" id="KW-0067">ATP-binding</keyword>
<feature type="compositionally biased region" description="Low complexity" evidence="3">
    <location>
        <begin position="10"/>
        <end position="22"/>
    </location>
</feature>
<proteinExistence type="predicted"/>
<dbReference type="OMA" id="PPQWVLY"/>
<dbReference type="InterPro" id="IPR048333">
    <property type="entry name" value="HA2_WH"/>
</dbReference>
<evidence type="ECO:0000313" key="6">
    <source>
        <dbReference type="Ensembl" id="ENSPMRP00000025427.1"/>
    </source>
</evidence>
<feature type="region of interest" description="Disordered" evidence="3">
    <location>
        <begin position="724"/>
        <end position="763"/>
    </location>
</feature>
<dbReference type="GeneID" id="114604510"/>
<dbReference type="GO" id="GO:0005524">
    <property type="term" value="F:ATP binding"/>
    <property type="evidence" value="ECO:0007669"/>
    <property type="project" value="UniProtKB-KW"/>
</dbReference>
<dbReference type="PROSITE" id="PS51192">
    <property type="entry name" value="HELICASE_ATP_BIND_1"/>
    <property type="match status" value="1"/>
</dbReference>
<dbReference type="RefSeq" id="XP_028600478.1">
    <property type="nucleotide sequence ID" value="XM_028744645.1"/>
</dbReference>
<protein>
    <submittedName>
        <fullName evidence="6">DEAQ-box RNA dependent ATPase 1</fullName>
    </submittedName>
</protein>
<evidence type="ECO:0000259" key="5">
    <source>
        <dbReference type="PROSITE" id="PS51194"/>
    </source>
</evidence>
<dbReference type="Pfam" id="PF04408">
    <property type="entry name" value="WHD_HA2"/>
    <property type="match status" value="1"/>
</dbReference>
<dbReference type="FunFam" id="3.40.50.300:FF:001049">
    <property type="entry name" value="ATP-dependent RNA helicase DQX1 isoform X1"/>
    <property type="match status" value="1"/>
</dbReference>
<dbReference type="CTD" id="165545"/>
<reference evidence="6 7" key="1">
    <citation type="journal article" date="2019" name="Proc. Natl. Acad. Sci. U.S.A.">
        <title>Regulatory changes in pterin and carotenoid genes underlie balanced color polymorphisms in the wall lizard.</title>
        <authorList>
            <person name="Andrade P."/>
            <person name="Pinho C."/>
            <person name="Perez I de Lanuza G."/>
            <person name="Afonso S."/>
            <person name="Brejcha J."/>
            <person name="Rubin C.J."/>
            <person name="Wallerman O."/>
            <person name="Pereira P."/>
            <person name="Sabatino S.J."/>
            <person name="Bellati A."/>
            <person name="Pellitteri-Rosa D."/>
            <person name="Bosakova Z."/>
            <person name="Bunikis I."/>
            <person name="Carretero M.A."/>
            <person name="Feiner N."/>
            <person name="Marsik P."/>
            <person name="Pauperio F."/>
            <person name="Salvi D."/>
            <person name="Soler L."/>
            <person name="While G.M."/>
            <person name="Uller T."/>
            <person name="Font E."/>
            <person name="Andersson L."/>
            <person name="Carneiro M."/>
        </authorList>
    </citation>
    <scope>NUCLEOTIDE SEQUENCE</scope>
</reference>
<dbReference type="SMART" id="SM00487">
    <property type="entry name" value="DEXDc"/>
    <property type="match status" value="1"/>
</dbReference>
<dbReference type="PROSITE" id="PS51194">
    <property type="entry name" value="HELICASE_CTER"/>
    <property type="match status" value="1"/>
</dbReference>
<dbReference type="PANTHER" id="PTHR18934:SF108">
    <property type="entry name" value="ATP-DEPENDENT RNA HELICASE DQX1"/>
    <property type="match status" value="1"/>
</dbReference>
<evidence type="ECO:0000256" key="3">
    <source>
        <dbReference type="SAM" id="MobiDB-lite"/>
    </source>
</evidence>
<evidence type="ECO:0000259" key="4">
    <source>
        <dbReference type="PROSITE" id="PS51192"/>
    </source>
</evidence>
<dbReference type="Pfam" id="PF07717">
    <property type="entry name" value="OB_NTP_bind"/>
    <property type="match status" value="1"/>
</dbReference>
<gene>
    <name evidence="6" type="primary">DQX1</name>
</gene>
<organism evidence="6 7">
    <name type="scientific">Podarcis muralis</name>
    <name type="common">Wall lizard</name>
    <name type="synonym">Lacerta muralis</name>
    <dbReference type="NCBI Taxonomy" id="64176"/>
    <lineage>
        <taxon>Eukaryota</taxon>
        <taxon>Metazoa</taxon>
        <taxon>Chordata</taxon>
        <taxon>Craniata</taxon>
        <taxon>Vertebrata</taxon>
        <taxon>Euteleostomi</taxon>
        <taxon>Lepidosauria</taxon>
        <taxon>Squamata</taxon>
        <taxon>Bifurcata</taxon>
        <taxon>Unidentata</taxon>
        <taxon>Episquamata</taxon>
        <taxon>Laterata</taxon>
        <taxon>Lacertibaenia</taxon>
        <taxon>Lacertidae</taxon>
        <taxon>Podarcis</taxon>
    </lineage>
</organism>
<keyword evidence="1" id="KW-0547">Nucleotide-binding</keyword>
<reference evidence="6" key="3">
    <citation type="submission" date="2025-09" db="UniProtKB">
        <authorList>
            <consortium name="Ensembl"/>
        </authorList>
    </citation>
    <scope>IDENTIFICATION</scope>
</reference>
<dbReference type="SUPFAM" id="SSF52540">
    <property type="entry name" value="P-loop containing nucleoside triphosphate hydrolases"/>
    <property type="match status" value="1"/>
</dbReference>
<reference evidence="6" key="2">
    <citation type="submission" date="2025-08" db="UniProtKB">
        <authorList>
            <consortium name="Ensembl"/>
        </authorList>
    </citation>
    <scope>IDENTIFICATION</scope>
</reference>
<dbReference type="KEGG" id="pmua:114604510"/>
<keyword evidence="7" id="KW-1185">Reference proteome</keyword>
<dbReference type="Proteomes" id="UP000472272">
    <property type="component" value="Chromosome 9"/>
</dbReference>
<sequence>MAAAAAEDPSGPLDQSDGLSSLLDEEEEEEGGSGSHTEGLSVSGEGDLEVNPYDGLPFSSRYYELLRQRRDLPIWGCKFLFLEHLEGGSSIVLVSGEPGAGKSTQVPQWCAEHALSLQFAPGQVVCTQPHSLAALSLALRVADEMDLNVGHELGYSIPYEDCCTSETLLRFCSDEVLLREMTSDPLLHQYGVVVLDEAQERTVPTDLLLGLLKDVQRQRPELRLVVVTEPLMEEPLRRFCPNAPVVRVPEPSPAPRLACRQPLPGGHVLAACQAALELHRRREPGDVMVFLASKQEIDECCEAIRSEALALDPGLGPLLVLPLHPGVGRDVQRLYESGQEQPGGVRARRIVVTHWLADAGFSMGTVRHVVDAGLELHSVYNPQIRAEAQGLRPISKKQAEARRLRAAGSPPGSCLRLYSDAFYQQRLPPVPPAPITEANLSRLVLLLKRLDIADMGQCDFLDRPAPESLMQALEDLDYLAALDDDGNLSEVGIIMSEFPLDPQLSKALLASCEFDCVHEMLTLAAMLAAWPCFLTPEGARWEEALAARQWSLLHPAGDHFTLINVFNAFQQQSDPESWCRKHAVSEAALRLAGAVRAELLEVMQRIELPVSPPAFGSNSNVQRLTQALISGFFLKVARDIDGSGNYLLLTHKHVAQLPPGCCYRLRRPPPRPPPWVLYHEFTISQDNCLSIVSEIQPEMLAELAPQYYLSNLPPSESRELLLELREKLAGPSELPSPPPSPLQDEGPQAPRAGEDSEDTCVLQ</sequence>
<dbReference type="GO" id="GO:0003723">
    <property type="term" value="F:RNA binding"/>
    <property type="evidence" value="ECO:0007669"/>
    <property type="project" value="TreeGrafter"/>
</dbReference>
<dbReference type="InterPro" id="IPR027417">
    <property type="entry name" value="P-loop_NTPase"/>
</dbReference>
<dbReference type="Gene3D" id="3.40.50.300">
    <property type="entry name" value="P-loop containing nucleotide triphosphate hydrolases"/>
    <property type="match status" value="2"/>
</dbReference>
<dbReference type="InterPro" id="IPR011709">
    <property type="entry name" value="DEAD-box_helicase_OB_fold"/>
</dbReference>
<dbReference type="InterPro" id="IPR007502">
    <property type="entry name" value="Helicase-assoc_dom"/>
</dbReference>
<dbReference type="CDD" id="cd18791">
    <property type="entry name" value="SF2_C_RHA"/>
    <property type="match status" value="1"/>
</dbReference>
<dbReference type="Ensembl" id="ENSPMRT00000026994.1">
    <property type="protein sequence ID" value="ENSPMRP00000025427.1"/>
    <property type="gene ID" value="ENSPMRG00000016461.1"/>
</dbReference>
<evidence type="ECO:0000256" key="2">
    <source>
        <dbReference type="ARBA" id="ARBA00022840"/>
    </source>
</evidence>
<dbReference type="OrthoDB" id="10253254at2759"/>
<evidence type="ECO:0000313" key="7">
    <source>
        <dbReference type="Proteomes" id="UP000472272"/>
    </source>
</evidence>
<dbReference type="RefSeq" id="XP_028600479.1">
    <property type="nucleotide sequence ID" value="XM_028744646.1"/>
</dbReference>
<dbReference type="PANTHER" id="PTHR18934">
    <property type="entry name" value="ATP-DEPENDENT RNA HELICASE"/>
    <property type="match status" value="1"/>
</dbReference>
<dbReference type="GeneTree" id="ENSGT00940000159579"/>
<dbReference type="InterPro" id="IPR001650">
    <property type="entry name" value="Helicase_C-like"/>
</dbReference>
<dbReference type="Pfam" id="PF21010">
    <property type="entry name" value="HA2_C"/>
    <property type="match status" value="1"/>
</dbReference>
<dbReference type="GO" id="GO:0005681">
    <property type="term" value="C:spliceosomal complex"/>
    <property type="evidence" value="ECO:0007669"/>
    <property type="project" value="TreeGrafter"/>
</dbReference>
<accession>A0A670JR28</accession>
<feature type="region of interest" description="Disordered" evidence="3">
    <location>
        <begin position="1"/>
        <end position="48"/>
    </location>
</feature>
<feature type="domain" description="Helicase ATP-binding" evidence="4">
    <location>
        <begin position="83"/>
        <end position="249"/>
    </location>
</feature>
<evidence type="ECO:0000256" key="1">
    <source>
        <dbReference type="ARBA" id="ARBA00022741"/>
    </source>
</evidence>
<dbReference type="Gene3D" id="1.20.120.1080">
    <property type="match status" value="1"/>
</dbReference>
<dbReference type="GO" id="GO:0004386">
    <property type="term" value="F:helicase activity"/>
    <property type="evidence" value="ECO:0007669"/>
    <property type="project" value="TreeGrafter"/>
</dbReference>
<name>A0A670JR28_PODMU</name>